<dbReference type="Gramene" id="TraesJAG2B03G00996580.1">
    <property type="protein sequence ID" value="TraesJAG2B03G00996580.1"/>
    <property type="gene ID" value="TraesJAG2B03G00996580"/>
</dbReference>
<dbReference type="PaxDb" id="4565-Traes_2DL_59E232C81.1"/>
<dbReference type="Gramene" id="TraesMAC2B03G00994960.2">
    <property type="protein sequence ID" value="TraesMAC2B03G00994960.2"/>
    <property type="gene ID" value="TraesMAC2B03G00994960"/>
</dbReference>
<sequence length="454" mass="47560">MLAVAAGQATLGEPSSSAAAAAAVPKRRDPTPDHPPYSWMIEEAIQALGEDGGSAESAISGFIRDRYPGVPAAHDRFLRYYLAKHVAEGLFVCAAPGRYSCCSDDEPQPELALTEVLAAAAAPAKAGPPPTEPKRARGRPRKDDSLVVVKRGRGRPRRDDWQAAAVAVSAGPLMTGAKRGPGPPKKDGSPAAGAKRGRGRPRKDGLPPKPASGKKFVSGSPSAMPKRRGRSRLLTEVGAADVPGEALVTDKKDNNEAPSATDKNHGEPRELALVIVNDGSGAALVTEEDGGEAPAAKRPLLAKEPAAFSTPECSTQPCKLPLVAADENSAPALASDKEGDTEAPFVKHKRRRRTCRSEPAKSTCGSASTSIADKKAGGNVASAPPKGRGWLRKPTLMDAAADEITPNEARSALVKPRRKPRKQFLLNFYDEVPNNPKFCVLALPAQVPGATKAP</sequence>
<proteinExistence type="predicted"/>
<evidence type="ECO:0000313" key="7">
    <source>
        <dbReference type="EnsemblPlants" id="TraesCS2B02G409400.1"/>
    </source>
</evidence>
<dbReference type="InterPro" id="IPR036390">
    <property type="entry name" value="WH_DNA-bd_sf"/>
</dbReference>
<dbReference type="AlphaFoldDB" id="A0A3B6CAG6"/>
<dbReference type="Proteomes" id="UP000019116">
    <property type="component" value="Chromosome 2B"/>
</dbReference>
<dbReference type="SMR" id="A0A3B6CAG6"/>
<dbReference type="STRING" id="4565.A0A3B6CAG6"/>
<dbReference type="InterPro" id="IPR036388">
    <property type="entry name" value="WH-like_DNA-bd_sf"/>
</dbReference>
<reference evidence="7" key="2">
    <citation type="submission" date="2018-10" db="UniProtKB">
        <authorList>
            <consortium name="EnsemblPlants"/>
        </authorList>
    </citation>
    <scope>IDENTIFICATION</scope>
</reference>
<dbReference type="GO" id="GO:0030261">
    <property type="term" value="P:chromosome condensation"/>
    <property type="evidence" value="ECO:0000318"/>
    <property type="project" value="GO_Central"/>
</dbReference>
<evidence type="ECO:0000256" key="2">
    <source>
        <dbReference type="ARBA" id="ARBA00022737"/>
    </source>
</evidence>
<dbReference type="Gramene" id="TraesNOR2B03G01011050.1">
    <property type="protein sequence ID" value="TraesNOR2B03G01011050.1"/>
    <property type="gene ID" value="TraesNOR2B03G01011050"/>
</dbReference>
<accession>A0A3B6CAG6</accession>
<feature type="domain" description="H15" evidence="6">
    <location>
        <begin position="33"/>
        <end position="119"/>
    </location>
</feature>
<dbReference type="PRINTS" id="PR00929">
    <property type="entry name" value="ATHOOK"/>
</dbReference>
<dbReference type="Gramene" id="TraesSTA2B03G00992610.1">
    <property type="protein sequence ID" value="TraesSTA2B03G00992610.1"/>
    <property type="gene ID" value="TraesSTA2B03G00992610"/>
</dbReference>
<dbReference type="GO" id="GO:0045910">
    <property type="term" value="P:negative regulation of DNA recombination"/>
    <property type="evidence" value="ECO:0000318"/>
    <property type="project" value="GO_Central"/>
</dbReference>
<dbReference type="Gramene" id="TraesARI2B03G01011910.1">
    <property type="protein sequence ID" value="TraesARI2B03G01011910.1"/>
    <property type="gene ID" value="TraesARI2B03G01011910"/>
</dbReference>
<reference evidence="7" key="1">
    <citation type="submission" date="2018-08" db="EMBL/GenBank/DDBJ databases">
        <authorList>
            <person name="Rossello M."/>
        </authorList>
    </citation>
    <scope>NUCLEOTIDE SEQUENCE [LARGE SCALE GENOMIC DNA]</scope>
    <source>
        <strain evidence="7">cv. Chinese Spring</strain>
    </source>
</reference>
<dbReference type="GO" id="GO:0005634">
    <property type="term" value="C:nucleus"/>
    <property type="evidence" value="ECO:0000318"/>
    <property type="project" value="GO_Central"/>
</dbReference>
<name>A0A3B6CAG6_WHEAT</name>
<keyword evidence="8" id="KW-1185">Reference proteome</keyword>
<dbReference type="Pfam" id="PF00538">
    <property type="entry name" value="Linker_histone"/>
    <property type="match status" value="1"/>
</dbReference>
<dbReference type="Gramene" id="TraesCS2B03G1042100.1">
    <property type="protein sequence ID" value="TraesCS2B03G1042100.1.CDS"/>
    <property type="gene ID" value="TraesCS2B03G1042100"/>
</dbReference>
<dbReference type="KEGG" id="taes:123046200"/>
<dbReference type="InterPro" id="IPR005818">
    <property type="entry name" value="Histone_H1/H5_H15"/>
</dbReference>
<dbReference type="SUPFAM" id="SSF46785">
    <property type="entry name" value="Winged helix' DNA-binding domain"/>
    <property type="match status" value="1"/>
</dbReference>
<dbReference type="Gramene" id="TraesWEE_scaffold_032269_01G000300.1">
    <property type="protein sequence ID" value="TraesWEE_scaffold_032269_01G000300.1"/>
    <property type="gene ID" value="TraesWEE_scaffold_032269_01G000300"/>
</dbReference>
<dbReference type="InterPro" id="IPR017956">
    <property type="entry name" value="AT_hook_DNA-bd_motif"/>
</dbReference>
<evidence type="ECO:0000256" key="4">
    <source>
        <dbReference type="ARBA" id="ARBA00023242"/>
    </source>
</evidence>
<dbReference type="GO" id="GO:0031492">
    <property type="term" value="F:nucleosomal DNA binding"/>
    <property type="evidence" value="ECO:0000318"/>
    <property type="project" value="GO_Central"/>
</dbReference>
<dbReference type="InterPro" id="IPR000116">
    <property type="entry name" value="HMGA"/>
</dbReference>
<evidence type="ECO:0000313" key="8">
    <source>
        <dbReference type="Proteomes" id="UP000019116"/>
    </source>
</evidence>
<keyword evidence="2" id="KW-0677">Repeat</keyword>
<feature type="region of interest" description="Disordered" evidence="5">
    <location>
        <begin position="121"/>
        <end position="269"/>
    </location>
</feature>
<dbReference type="Gramene" id="TraesSYM2B03G01011540.1">
    <property type="protein sequence ID" value="TraesSYM2B03G01011540.1"/>
    <property type="gene ID" value="TraesSYM2B03G01011540"/>
</dbReference>
<dbReference type="PANTHER" id="PTHR11467">
    <property type="entry name" value="HISTONE H1"/>
    <property type="match status" value="1"/>
</dbReference>
<dbReference type="Gramene" id="TraesCLE_scaffold_008336_01G000300.1">
    <property type="protein sequence ID" value="TraesCLE_scaffold_008336_01G000300.1"/>
    <property type="gene ID" value="TraesCLE_scaffold_008336_01G000300"/>
</dbReference>
<evidence type="ECO:0000256" key="1">
    <source>
        <dbReference type="ARBA" id="ARBA00004123"/>
    </source>
</evidence>
<dbReference type="GeneID" id="123046200"/>
<evidence type="ECO:0000256" key="5">
    <source>
        <dbReference type="SAM" id="MobiDB-lite"/>
    </source>
</evidence>
<dbReference type="OMA" id="GCEAPDT"/>
<dbReference type="GO" id="GO:0005730">
    <property type="term" value="C:nucleolus"/>
    <property type="evidence" value="ECO:0000318"/>
    <property type="project" value="GO_Central"/>
</dbReference>
<dbReference type="InterPro" id="IPR000637">
    <property type="entry name" value="HMGI/Y_DNA-bd_CS"/>
</dbReference>
<dbReference type="Gene3D" id="1.10.10.10">
    <property type="entry name" value="Winged helix-like DNA-binding domain superfamily/Winged helix DNA-binding domain"/>
    <property type="match status" value="1"/>
</dbReference>
<dbReference type="Gramene" id="TraesJUL2B03G01003820.1">
    <property type="protein sequence ID" value="TraesJUL2B03G01003820.1"/>
    <property type="gene ID" value="TraesJUL2B03G01003820"/>
</dbReference>
<gene>
    <name evidence="7" type="primary">LOC123046200</name>
</gene>
<evidence type="ECO:0000256" key="3">
    <source>
        <dbReference type="ARBA" id="ARBA00023125"/>
    </source>
</evidence>
<dbReference type="CDD" id="cd00073">
    <property type="entry name" value="H15"/>
    <property type="match status" value="1"/>
</dbReference>
<dbReference type="GO" id="GO:0003690">
    <property type="term" value="F:double-stranded DNA binding"/>
    <property type="evidence" value="ECO:0000318"/>
    <property type="project" value="GO_Central"/>
</dbReference>
<dbReference type="SMART" id="SM00384">
    <property type="entry name" value="AT_hook"/>
    <property type="match status" value="3"/>
</dbReference>
<feature type="region of interest" description="Disordered" evidence="5">
    <location>
        <begin position="330"/>
        <end position="391"/>
    </location>
</feature>
<keyword evidence="4" id="KW-0539">Nucleus</keyword>
<dbReference type="Gramene" id="TraesCAD_scaffold_037558_01G000300.1">
    <property type="protein sequence ID" value="TraesCAD_scaffold_037558_01G000300.1"/>
    <property type="gene ID" value="TraesCAD_scaffold_037558_01G000300"/>
</dbReference>
<dbReference type="Gramene" id="TraesLDM2B03G00998060.2">
    <property type="protein sequence ID" value="TraesLDM2B03G00998060.2"/>
    <property type="gene ID" value="TraesLDM2B03G00998060"/>
</dbReference>
<feature type="region of interest" description="Disordered" evidence="5">
    <location>
        <begin position="1"/>
        <end position="36"/>
    </location>
</feature>
<dbReference type="RefSeq" id="XP_044325442.1">
    <property type="nucleotide sequence ID" value="XM_044469507.1"/>
</dbReference>
<keyword evidence="3" id="KW-0238">DNA-binding</keyword>
<dbReference type="GO" id="GO:0006355">
    <property type="term" value="P:regulation of DNA-templated transcription"/>
    <property type="evidence" value="ECO:0007669"/>
    <property type="project" value="InterPro"/>
</dbReference>
<protein>
    <recommendedName>
        <fullName evidence="6">H15 domain-containing protein</fullName>
    </recommendedName>
</protein>
<evidence type="ECO:0000259" key="6">
    <source>
        <dbReference type="PROSITE" id="PS51504"/>
    </source>
</evidence>
<dbReference type="EnsemblPlants" id="TraesCS2B02G409400.1">
    <property type="protein sequence ID" value="TraesCS2B02G409400.1"/>
    <property type="gene ID" value="TraesCS2B02G409400"/>
</dbReference>
<dbReference type="SMART" id="SM00526">
    <property type="entry name" value="H15"/>
    <property type="match status" value="1"/>
</dbReference>
<dbReference type="PANTHER" id="PTHR11467:SF109">
    <property type="entry name" value="H15 DOMAIN-CONTAINING PROTEIN"/>
    <property type="match status" value="1"/>
</dbReference>
<dbReference type="GO" id="GO:0006334">
    <property type="term" value="P:nucleosome assembly"/>
    <property type="evidence" value="ECO:0007669"/>
    <property type="project" value="InterPro"/>
</dbReference>
<dbReference type="GO" id="GO:0000786">
    <property type="term" value="C:nucleosome"/>
    <property type="evidence" value="ECO:0007669"/>
    <property type="project" value="InterPro"/>
</dbReference>
<dbReference type="Gramene" id="TraesCS2B02G409400.1">
    <property type="protein sequence ID" value="TraesCS2B02G409400.1"/>
    <property type="gene ID" value="TraesCS2B02G409400"/>
</dbReference>
<dbReference type="Gramene" id="TraesROB_scaffold_052193_01G000300.1">
    <property type="protein sequence ID" value="TraesROB_scaffold_052193_01G000300.1"/>
    <property type="gene ID" value="TraesROB_scaffold_052193_01G000300"/>
</dbReference>
<dbReference type="PROSITE" id="PS51504">
    <property type="entry name" value="H15"/>
    <property type="match status" value="1"/>
</dbReference>
<dbReference type="PROSITE" id="PS00354">
    <property type="entry name" value="HMGI_Y"/>
    <property type="match status" value="1"/>
</dbReference>
<comment type="subcellular location">
    <subcellularLocation>
        <location evidence="1">Nucleus</location>
    </subcellularLocation>
</comment>
<organism evidence="7">
    <name type="scientific">Triticum aestivum</name>
    <name type="common">Wheat</name>
    <dbReference type="NCBI Taxonomy" id="4565"/>
    <lineage>
        <taxon>Eukaryota</taxon>
        <taxon>Viridiplantae</taxon>
        <taxon>Streptophyta</taxon>
        <taxon>Embryophyta</taxon>
        <taxon>Tracheophyta</taxon>
        <taxon>Spermatophyta</taxon>
        <taxon>Magnoliopsida</taxon>
        <taxon>Liliopsida</taxon>
        <taxon>Poales</taxon>
        <taxon>Poaceae</taxon>
        <taxon>BOP clade</taxon>
        <taxon>Pooideae</taxon>
        <taxon>Triticodae</taxon>
        <taxon>Triticeae</taxon>
        <taxon>Triticinae</taxon>
        <taxon>Triticum</taxon>
    </lineage>
</organism>
<dbReference type="PRINTS" id="PR00930">
    <property type="entry name" value="HIGHMOBLTYIY"/>
</dbReference>